<dbReference type="EMBL" id="LPLZ01000079">
    <property type="protein sequence ID" value="KWN05913.1"/>
    <property type="molecule type" value="Genomic_DNA"/>
</dbReference>
<sequence>MPLKIYLAGFDVFRTDAAEHGGRLKSLCRQRHFEGMYPLDAEVDATLPRAEQARWIYQRNIERIRECDVVMANLADFRGTGEPDSGTAFEIGFAIASGKPVFAYMPDTRPLAERMANMDSTTPTVCDKGFLIENFGLPVNLMLACSAIIVPGGPDSCLDTIAAHFRRRS</sequence>
<evidence type="ECO:0000313" key="2">
    <source>
        <dbReference type="EMBL" id="KWN05913.1"/>
    </source>
</evidence>
<dbReference type="AlphaFoldDB" id="A0A106DRD6"/>
<evidence type="ECO:0008006" key="5">
    <source>
        <dbReference type="Google" id="ProtNLM"/>
    </source>
</evidence>
<evidence type="ECO:0000313" key="4">
    <source>
        <dbReference type="Proteomes" id="UP000068016"/>
    </source>
</evidence>
<dbReference type="InterPro" id="IPR051239">
    <property type="entry name" value="2'-dNMP_N-hydrolase"/>
</dbReference>
<dbReference type="GO" id="GO:0070694">
    <property type="term" value="F:5-hydroxymethyl-dUMP N-hydrolase activity"/>
    <property type="evidence" value="ECO:0007669"/>
    <property type="project" value="TreeGrafter"/>
</dbReference>
<dbReference type="Proteomes" id="UP000062317">
    <property type="component" value="Unassembled WGS sequence"/>
</dbReference>
<evidence type="ECO:0000313" key="1">
    <source>
        <dbReference type="EMBL" id="KVV41000.1"/>
    </source>
</evidence>
<reference evidence="3 4" key="1">
    <citation type="submission" date="2015-11" db="EMBL/GenBank/DDBJ databases">
        <title>Expanding the genomic diversity of Burkholderia species for the development of highly accurate diagnostics.</title>
        <authorList>
            <person name="Sahl J."/>
            <person name="Keim P."/>
            <person name="Wagner D."/>
        </authorList>
    </citation>
    <scope>NUCLEOTIDE SEQUENCE [LARGE SCALE GENOMIC DNA]</scope>
    <source>
        <strain evidence="1 3">MSMB1301WGS</strain>
        <strain evidence="2 4">MSMB793WGS</strain>
    </source>
</reference>
<accession>A0A106DRD6</accession>
<dbReference type="SUPFAM" id="SSF52309">
    <property type="entry name" value="N-(deoxy)ribosyltransferase-like"/>
    <property type="match status" value="1"/>
</dbReference>
<dbReference type="GO" id="GO:0009159">
    <property type="term" value="P:deoxyribonucleoside monophosphate catabolic process"/>
    <property type="evidence" value="ECO:0007669"/>
    <property type="project" value="TreeGrafter"/>
</dbReference>
<name>A0A106DRD6_9BURK</name>
<dbReference type="InterPro" id="IPR007710">
    <property type="entry name" value="Nucleoside_deoxyribTrfase"/>
</dbReference>
<dbReference type="Proteomes" id="UP000068016">
    <property type="component" value="Unassembled WGS sequence"/>
</dbReference>
<dbReference type="Gene3D" id="3.40.50.450">
    <property type="match status" value="1"/>
</dbReference>
<dbReference type="Pfam" id="PF05014">
    <property type="entry name" value="Nuc_deoxyrib_tr"/>
    <property type="match status" value="1"/>
</dbReference>
<proteinExistence type="predicted"/>
<protein>
    <recommendedName>
        <fullName evidence="5">Nucleoside 2-deoxyribosyltransferase</fullName>
    </recommendedName>
</protein>
<gene>
    <name evidence="1" type="ORF">WT27_13700</name>
    <name evidence="2" type="ORF">WT83_27890</name>
</gene>
<dbReference type="PANTHER" id="PTHR15364">
    <property type="entry name" value="2'-DEOXYNUCLEOSIDE 5'-PHOSPHATE N-HYDROLASE 1"/>
    <property type="match status" value="1"/>
</dbReference>
<organism evidence="2 4">
    <name type="scientific">Burkholderia territorii</name>
    <dbReference type="NCBI Taxonomy" id="1503055"/>
    <lineage>
        <taxon>Bacteria</taxon>
        <taxon>Pseudomonadati</taxon>
        <taxon>Pseudomonadota</taxon>
        <taxon>Betaproteobacteria</taxon>
        <taxon>Burkholderiales</taxon>
        <taxon>Burkholderiaceae</taxon>
        <taxon>Burkholderia</taxon>
        <taxon>Burkholderia cepacia complex</taxon>
    </lineage>
</organism>
<evidence type="ECO:0000313" key="3">
    <source>
        <dbReference type="Proteomes" id="UP000062317"/>
    </source>
</evidence>
<comment type="caution">
    <text evidence="2">The sequence shown here is derived from an EMBL/GenBank/DDBJ whole genome shotgun (WGS) entry which is preliminary data.</text>
</comment>
<dbReference type="PANTHER" id="PTHR15364:SF0">
    <property type="entry name" value="2'-DEOXYNUCLEOSIDE 5'-PHOSPHATE N-HYDROLASE 1"/>
    <property type="match status" value="1"/>
</dbReference>
<keyword evidence="3" id="KW-1185">Reference proteome</keyword>
<dbReference type="EMBL" id="LPEQ01000113">
    <property type="protein sequence ID" value="KVV41000.1"/>
    <property type="molecule type" value="Genomic_DNA"/>
</dbReference>